<dbReference type="PRINTS" id="PR00038">
    <property type="entry name" value="HTHLUXR"/>
</dbReference>
<dbReference type="PROSITE" id="PS00622">
    <property type="entry name" value="HTH_LUXR_1"/>
    <property type="match status" value="1"/>
</dbReference>
<dbReference type="InterPro" id="IPR036388">
    <property type="entry name" value="WH-like_DNA-bd_sf"/>
</dbReference>
<dbReference type="GO" id="GO:0003677">
    <property type="term" value="F:DNA binding"/>
    <property type="evidence" value="ECO:0007669"/>
    <property type="project" value="UniProtKB-KW"/>
</dbReference>
<dbReference type="InterPro" id="IPR001789">
    <property type="entry name" value="Sig_transdc_resp-reg_receiver"/>
</dbReference>
<dbReference type="SMART" id="SM00448">
    <property type="entry name" value="REC"/>
    <property type="match status" value="1"/>
</dbReference>
<organism evidence="7">
    <name type="scientific">uncultured organism</name>
    <dbReference type="NCBI Taxonomy" id="155900"/>
    <lineage>
        <taxon>unclassified sequences</taxon>
        <taxon>environmental samples</taxon>
    </lineage>
</organism>
<dbReference type="SUPFAM" id="SSF46894">
    <property type="entry name" value="C-terminal effector domain of the bipartite response regulators"/>
    <property type="match status" value="1"/>
</dbReference>
<dbReference type="InterPro" id="IPR000792">
    <property type="entry name" value="Tscrpt_reg_LuxR_C"/>
</dbReference>
<sequence>MSTQPTVFVVDDDAAVRDSLEMLFDSTGMSVESFASASRFIDYYDPARPGCLVLDIRMPDMDGMELQQVLKEKQVSLPIIFITGHGEVSLSVKALKEGAYDFIEKPFEDEVLLESIHDAIVLDAKNRQLAEREADIRRRCERLTPREKEVMQHIADGKSNKEIAALLELSHRTVEVHRARLMEKMEVKSLAELVPMALMYRGS</sequence>
<evidence type="ECO:0000259" key="6">
    <source>
        <dbReference type="PROSITE" id="PS50110"/>
    </source>
</evidence>
<dbReference type="GO" id="GO:0000160">
    <property type="term" value="P:phosphorelay signal transduction system"/>
    <property type="evidence" value="ECO:0007669"/>
    <property type="project" value="InterPro"/>
</dbReference>
<keyword evidence="3" id="KW-0238">DNA-binding</keyword>
<dbReference type="CDD" id="cd17537">
    <property type="entry name" value="REC_FixJ"/>
    <property type="match status" value="1"/>
</dbReference>
<dbReference type="AlphaFoldDB" id="E3T325"/>
<dbReference type="PANTHER" id="PTHR44688:SF16">
    <property type="entry name" value="DNA-BINDING TRANSCRIPTIONAL ACTIVATOR DEVR_DOSR"/>
    <property type="match status" value="1"/>
</dbReference>
<dbReference type="PANTHER" id="PTHR44688">
    <property type="entry name" value="DNA-BINDING TRANSCRIPTIONAL ACTIVATOR DEVR_DOSR"/>
    <property type="match status" value="1"/>
</dbReference>
<evidence type="ECO:0000313" key="7">
    <source>
        <dbReference type="EMBL" id="ACZ28637.1"/>
    </source>
</evidence>
<dbReference type="SMART" id="SM00421">
    <property type="entry name" value="HTH_LUXR"/>
    <property type="match status" value="1"/>
</dbReference>
<evidence type="ECO:0000256" key="4">
    <source>
        <dbReference type="ARBA" id="ARBA00023163"/>
    </source>
</evidence>
<dbReference type="FunFam" id="3.40.50.2300:FF:000018">
    <property type="entry name" value="DNA-binding transcriptional regulator NtrC"/>
    <property type="match status" value="1"/>
</dbReference>
<evidence type="ECO:0000256" key="2">
    <source>
        <dbReference type="ARBA" id="ARBA00023015"/>
    </source>
</evidence>
<keyword evidence="1" id="KW-0597">Phosphoprotein</keyword>
<dbReference type="EMBL" id="GU191800">
    <property type="protein sequence ID" value="ACZ28637.1"/>
    <property type="molecule type" value="Genomic_DNA"/>
</dbReference>
<reference evidence="7" key="1">
    <citation type="journal article" date="2011" name="ISME J.">
        <title>Comparative metagenomics of microbial communities inhabiting deep-sea hydrothermal vent chimneys with contrasting chemistries.</title>
        <authorList>
            <person name="Xie W."/>
            <person name="Wang F."/>
            <person name="Guo L."/>
            <person name="Chen Z."/>
            <person name="Sievert S.M."/>
            <person name="Meng J."/>
            <person name="Huang G."/>
            <person name="Li Y."/>
            <person name="Yan Q."/>
            <person name="Wu S."/>
            <person name="Wang X."/>
            <person name="Chen S."/>
            <person name="He G."/>
            <person name="Xiao X."/>
            <person name="Xu A."/>
        </authorList>
    </citation>
    <scope>NUCLEOTIDE SEQUENCE</scope>
</reference>
<dbReference type="PROSITE" id="PS50110">
    <property type="entry name" value="RESPONSE_REGULATORY"/>
    <property type="match status" value="1"/>
</dbReference>
<keyword evidence="4" id="KW-0804">Transcription</keyword>
<protein>
    <submittedName>
        <fullName evidence="7">Two component transcriptional regulator LuxR family</fullName>
    </submittedName>
</protein>
<evidence type="ECO:0000259" key="5">
    <source>
        <dbReference type="PROSITE" id="PS50043"/>
    </source>
</evidence>
<name>E3T325_9ZZZZ</name>
<dbReference type="Gene3D" id="3.40.50.2300">
    <property type="match status" value="1"/>
</dbReference>
<dbReference type="Pfam" id="PF00072">
    <property type="entry name" value="Response_reg"/>
    <property type="match status" value="1"/>
</dbReference>
<dbReference type="SUPFAM" id="SSF52172">
    <property type="entry name" value="CheY-like"/>
    <property type="match status" value="1"/>
</dbReference>
<accession>E3T325</accession>
<dbReference type="InterPro" id="IPR016032">
    <property type="entry name" value="Sig_transdc_resp-reg_C-effctor"/>
</dbReference>
<dbReference type="GO" id="GO:0006355">
    <property type="term" value="P:regulation of DNA-templated transcription"/>
    <property type="evidence" value="ECO:0007669"/>
    <property type="project" value="InterPro"/>
</dbReference>
<keyword evidence="2" id="KW-0805">Transcription regulation</keyword>
<evidence type="ECO:0000256" key="1">
    <source>
        <dbReference type="ARBA" id="ARBA00022553"/>
    </source>
</evidence>
<proteinExistence type="predicted"/>
<evidence type="ECO:0000256" key="3">
    <source>
        <dbReference type="ARBA" id="ARBA00023125"/>
    </source>
</evidence>
<dbReference type="PROSITE" id="PS50043">
    <property type="entry name" value="HTH_LUXR_2"/>
    <property type="match status" value="1"/>
</dbReference>
<dbReference type="InterPro" id="IPR011006">
    <property type="entry name" value="CheY-like_superfamily"/>
</dbReference>
<dbReference type="Pfam" id="PF00196">
    <property type="entry name" value="GerE"/>
    <property type="match status" value="1"/>
</dbReference>
<dbReference type="CDD" id="cd06170">
    <property type="entry name" value="LuxR_C_like"/>
    <property type="match status" value="1"/>
</dbReference>
<feature type="domain" description="Response regulatory" evidence="6">
    <location>
        <begin position="6"/>
        <end position="120"/>
    </location>
</feature>
<feature type="domain" description="HTH luxR-type" evidence="5">
    <location>
        <begin position="136"/>
        <end position="201"/>
    </location>
</feature>
<dbReference type="Gene3D" id="1.10.10.10">
    <property type="entry name" value="Winged helix-like DNA-binding domain superfamily/Winged helix DNA-binding domain"/>
    <property type="match status" value="1"/>
</dbReference>